<sequence>MSYMCTLLVRSLRGTDSDIAVSFFCGLQTINNDPLTGLGGLIRSLISHILSVHDFNLGFIDAEYEQQFQQYDVEYLASLFRTLVEQLPRNRVLFYIIDGISFYEKSKDMVEVDAVT</sequence>
<comment type="caution">
    <text evidence="3">The sequence shown here is derived from an EMBL/GenBank/DDBJ whole genome shotgun (WGS) entry which is preliminary data.</text>
</comment>
<reference evidence="3" key="1">
    <citation type="submission" date="2022-11" db="EMBL/GenBank/DDBJ databases">
        <title>Chromosomal genome sequence assembly and mating type (MAT) locus characterization of the leprose asexual lichenized fungus Lepraria neglecta (Nyl.) Erichsen.</title>
        <authorList>
            <person name="Allen J.L."/>
            <person name="Pfeffer B."/>
        </authorList>
    </citation>
    <scope>NUCLEOTIDE SEQUENCE</scope>
    <source>
        <strain evidence="3">Allen 5258</strain>
    </source>
</reference>
<dbReference type="PANTHER" id="PTHR40619:SF3">
    <property type="entry name" value="FUNGAL STAND N-TERMINAL GOODBYE DOMAIN-CONTAINING PROTEIN"/>
    <property type="match status" value="1"/>
</dbReference>
<keyword evidence="1" id="KW-0677">Repeat</keyword>
<gene>
    <name evidence="3" type="ORF">OEA41_005972</name>
</gene>
<organism evidence="3 4">
    <name type="scientific">Lepraria neglecta</name>
    <dbReference type="NCBI Taxonomy" id="209136"/>
    <lineage>
        <taxon>Eukaryota</taxon>
        <taxon>Fungi</taxon>
        <taxon>Dikarya</taxon>
        <taxon>Ascomycota</taxon>
        <taxon>Pezizomycotina</taxon>
        <taxon>Lecanoromycetes</taxon>
        <taxon>OSLEUM clade</taxon>
        <taxon>Lecanoromycetidae</taxon>
        <taxon>Lecanorales</taxon>
        <taxon>Lecanorineae</taxon>
        <taxon>Stereocaulaceae</taxon>
        <taxon>Lepraria</taxon>
    </lineage>
</organism>
<evidence type="ECO:0000313" key="4">
    <source>
        <dbReference type="Proteomes" id="UP001276659"/>
    </source>
</evidence>
<evidence type="ECO:0000256" key="1">
    <source>
        <dbReference type="ARBA" id="ARBA00022737"/>
    </source>
</evidence>
<dbReference type="Proteomes" id="UP001276659">
    <property type="component" value="Unassembled WGS sequence"/>
</dbReference>
<dbReference type="Pfam" id="PF24883">
    <property type="entry name" value="NPHP3_N"/>
    <property type="match status" value="1"/>
</dbReference>
<feature type="domain" description="Nephrocystin 3-like N-terminal" evidence="2">
    <location>
        <begin position="2"/>
        <end position="111"/>
    </location>
</feature>
<accession>A0AAE0DMN5</accession>
<protein>
    <recommendedName>
        <fullName evidence="2">Nephrocystin 3-like N-terminal domain-containing protein</fullName>
    </recommendedName>
</protein>
<name>A0AAE0DMN5_9LECA</name>
<dbReference type="EMBL" id="JASNWA010000007">
    <property type="protein sequence ID" value="KAK3172648.1"/>
    <property type="molecule type" value="Genomic_DNA"/>
</dbReference>
<evidence type="ECO:0000313" key="3">
    <source>
        <dbReference type="EMBL" id="KAK3172648.1"/>
    </source>
</evidence>
<dbReference type="PANTHER" id="PTHR40619">
    <property type="entry name" value="FUNGAL STAND N-TERMINAL GOODBYE DOMAIN-CONTAINING PROTEIN"/>
    <property type="match status" value="1"/>
</dbReference>
<dbReference type="AlphaFoldDB" id="A0AAE0DMN5"/>
<dbReference type="InterPro" id="IPR056884">
    <property type="entry name" value="NPHP3-like_N"/>
</dbReference>
<proteinExistence type="predicted"/>
<evidence type="ECO:0000259" key="2">
    <source>
        <dbReference type="Pfam" id="PF24883"/>
    </source>
</evidence>
<keyword evidence="4" id="KW-1185">Reference proteome</keyword>